<comment type="caution">
    <text evidence="1">The sequence shown here is derived from an EMBL/GenBank/DDBJ whole genome shotgun (WGS) entry which is preliminary data.</text>
</comment>
<evidence type="ECO:0000313" key="2">
    <source>
        <dbReference type="Proteomes" id="UP001147760"/>
    </source>
</evidence>
<sequence>MSELVDNLSPEIIAIIAQYLESKDFFNLRLSTLYLRDSTAALFLKLYFRTRTHMLSRHSLMNLLDISHHPIFGPSIQSVVITTNHLTPDGLSDEPYLPGRTERNVSPPINKESYREYYIQQNSFRQSGLDTTYLSEILANAVHCRTLALADHDQPWGAAFLQRETGVYPTSSMEKEYSKIYIQQVIHVIIAAATASGALIETFELDAGLGRAMSPSVLRFPELHRIQLPWAGTLTSLQLLMGPDYDENPLVWSKPLVDFILLFPRLEVLDLYFDTRLQRTGFQALSRALNLPNLRVLRIGGFDCLSNDLILLFDKHQNTLREIVLNDVNISTKPEGSWQKFVTMLGDQLQITRKRRGVYSVGPPMAMELMLSHDFIEELARELEVDQGEHRHTADLNNGIVDISVDISTKCREPSAYAVSWGLRRDIVVERV</sequence>
<reference evidence="1" key="1">
    <citation type="submission" date="2022-12" db="EMBL/GenBank/DDBJ databases">
        <authorList>
            <person name="Petersen C."/>
        </authorList>
    </citation>
    <scope>NUCLEOTIDE SEQUENCE</scope>
    <source>
        <strain evidence="1">IBT 17660</strain>
    </source>
</reference>
<dbReference type="Proteomes" id="UP001147760">
    <property type="component" value="Unassembled WGS sequence"/>
</dbReference>
<proteinExistence type="predicted"/>
<dbReference type="AlphaFoldDB" id="A0A9X0BPW3"/>
<dbReference type="SUPFAM" id="SSF52047">
    <property type="entry name" value="RNI-like"/>
    <property type="match status" value="1"/>
</dbReference>
<evidence type="ECO:0008006" key="3">
    <source>
        <dbReference type="Google" id="ProtNLM"/>
    </source>
</evidence>
<dbReference type="Gene3D" id="3.80.10.10">
    <property type="entry name" value="Ribonuclease Inhibitor"/>
    <property type="match status" value="1"/>
</dbReference>
<dbReference type="InterPro" id="IPR032675">
    <property type="entry name" value="LRR_dom_sf"/>
</dbReference>
<dbReference type="OrthoDB" id="5279008at2759"/>
<evidence type="ECO:0000313" key="1">
    <source>
        <dbReference type="EMBL" id="KAJ5478384.1"/>
    </source>
</evidence>
<organism evidence="1 2">
    <name type="scientific">Penicillium desertorum</name>
    <dbReference type="NCBI Taxonomy" id="1303715"/>
    <lineage>
        <taxon>Eukaryota</taxon>
        <taxon>Fungi</taxon>
        <taxon>Dikarya</taxon>
        <taxon>Ascomycota</taxon>
        <taxon>Pezizomycotina</taxon>
        <taxon>Eurotiomycetes</taxon>
        <taxon>Eurotiomycetidae</taxon>
        <taxon>Eurotiales</taxon>
        <taxon>Aspergillaceae</taxon>
        <taxon>Penicillium</taxon>
    </lineage>
</organism>
<reference evidence="1" key="2">
    <citation type="journal article" date="2023" name="IMA Fungus">
        <title>Comparative genomic study of the Penicillium genus elucidates a diverse pangenome and 15 lateral gene transfer events.</title>
        <authorList>
            <person name="Petersen C."/>
            <person name="Sorensen T."/>
            <person name="Nielsen M.R."/>
            <person name="Sondergaard T.E."/>
            <person name="Sorensen J.L."/>
            <person name="Fitzpatrick D.A."/>
            <person name="Frisvad J.C."/>
            <person name="Nielsen K.L."/>
        </authorList>
    </citation>
    <scope>NUCLEOTIDE SEQUENCE</scope>
    <source>
        <strain evidence="1">IBT 17660</strain>
    </source>
</reference>
<dbReference type="EMBL" id="JAPWDO010000003">
    <property type="protein sequence ID" value="KAJ5478384.1"/>
    <property type="molecule type" value="Genomic_DNA"/>
</dbReference>
<gene>
    <name evidence="1" type="ORF">N7530_003893</name>
</gene>
<protein>
    <recommendedName>
        <fullName evidence="3">F-box domain-containing protein</fullName>
    </recommendedName>
</protein>
<keyword evidence="2" id="KW-1185">Reference proteome</keyword>
<accession>A0A9X0BPW3</accession>
<name>A0A9X0BPW3_9EURO</name>